<proteinExistence type="predicted"/>
<dbReference type="Proteomes" id="UP001055811">
    <property type="component" value="Linkage Group LG07"/>
</dbReference>
<name>A0ACB9AMC0_CICIN</name>
<sequence length="157" mass="18357">MARFLQRLDKKRNKQHMAAGGIMAMRWNRHEKVLLKIVPVSILDDDNNSSTMFSNDLADTEGYCLLYHSNDDITDVFPFPVFREKKMNVREIHSRKPQLYRTRVSEEFKEAKHLVIQVGVPVDREQYINRLGRTGREGTGGEGILLLADWEEYFLED</sequence>
<organism evidence="1 2">
    <name type="scientific">Cichorium intybus</name>
    <name type="common">Chicory</name>
    <dbReference type="NCBI Taxonomy" id="13427"/>
    <lineage>
        <taxon>Eukaryota</taxon>
        <taxon>Viridiplantae</taxon>
        <taxon>Streptophyta</taxon>
        <taxon>Embryophyta</taxon>
        <taxon>Tracheophyta</taxon>
        <taxon>Spermatophyta</taxon>
        <taxon>Magnoliopsida</taxon>
        <taxon>eudicotyledons</taxon>
        <taxon>Gunneridae</taxon>
        <taxon>Pentapetalae</taxon>
        <taxon>asterids</taxon>
        <taxon>campanulids</taxon>
        <taxon>Asterales</taxon>
        <taxon>Asteraceae</taxon>
        <taxon>Cichorioideae</taxon>
        <taxon>Cichorieae</taxon>
        <taxon>Cichoriinae</taxon>
        <taxon>Cichorium</taxon>
    </lineage>
</organism>
<comment type="caution">
    <text evidence="1">The sequence shown here is derived from an EMBL/GenBank/DDBJ whole genome shotgun (WGS) entry which is preliminary data.</text>
</comment>
<gene>
    <name evidence="1" type="ORF">L2E82_40653</name>
</gene>
<keyword evidence="2" id="KW-1185">Reference proteome</keyword>
<reference evidence="1 2" key="2">
    <citation type="journal article" date="2022" name="Mol. Ecol. Resour.">
        <title>The genomes of chicory, endive, great burdock and yacon provide insights into Asteraceae paleo-polyploidization history and plant inulin production.</title>
        <authorList>
            <person name="Fan W."/>
            <person name="Wang S."/>
            <person name="Wang H."/>
            <person name="Wang A."/>
            <person name="Jiang F."/>
            <person name="Liu H."/>
            <person name="Zhao H."/>
            <person name="Xu D."/>
            <person name="Zhang Y."/>
        </authorList>
    </citation>
    <scope>NUCLEOTIDE SEQUENCE [LARGE SCALE GENOMIC DNA]</scope>
    <source>
        <strain evidence="2">cv. Punajuju</strain>
        <tissue evidence="1">Leaves</tissue>
    </source>
</reference>
<protein>
    <submittedName>
        <fullName evidence="1">Uncharacterized protein</fullName>
    </submittedName>
</protein>
<accession>A0ACB9AMC0</accession>
<dbReference type="EMBL" id="CM042015">
    <property type="protein sequence ID" value="KAI3710858.1"/>
    <property type="molecule type" value="Genomic_DNA"/>
</dbReference>
<evidence type="ECO:0000313" key="2">
    <source>
        <dbReference type="Proteomes" id="UP001055811"/>
    </source>
</evidence>
<reference evidence="2" key="1">
    <citation type="journal article" date="2022" name="Mol. Ecol. Resour.">
        <title>The genomes of chicory, endive, great burdock and yacon provide insights into Asteraceae palaeo-polyploidization history and plant inulin production.</title>
        <authorList>
            <person name="Fan W."/>
            <person name="Wang S."/>
            <person name="Wang H."/>
            <person name="Wang A."/>
            <person name="Jiang F."/>
            <person name="Liu H."/>
            <person name="Zhao H."/>
            <person name="Xu D."/>
            <person name="Zhang Y."/>
        </authorList>
    </citation>
    <scope>NUCLEOTIDE SEQUENCE [LARGE SCALE GENOMIC DNA]</scope>
    <source>
        <strain evidence="2">cv. Punajuju</strain>
    </source>
</reference>
<evidence type="ECO:0000313" key="1">
    <source>
        <dbReference type="EMBL" id="KAI3710858.1"/>
    </source>
</evidence>